<dbReference type="GO" id="GO:0009338">
    <property type="term" value="C:exodeoxyribonuclease V complex"/>
    <property type="evidence" value="ECO:0007669"/>
    <property type="project" value="TreeGrafter"/>
</dbReference>
<dbReference type="InterPro" id="IPR027785">
    <property type="entry name" value="UvrD-like_helicase_C"/>
</dbReference>
<dbReference type="GO" id="GO:0005524">
    <property type="term" value="F:ATP binding"/>
    <property type="evidence" value="ECO:0007669"/>
    <property type="project" value="UniProtKB-UniRule"/>
</dbReference>
<dbReference type="InterPro" id="IPR003593">
    <property type="entry name" value="AAA+_ATPase"/>
</dbReference>
<dbReference type="CDD" id="cd18809">
    <property type="entry name" value="SF1_C_RecD"/>
    <property type="match status" value="1"/>
</dbReference>
<evidence type="ECO:0000313" key="6">
    <source>
        <dbReference type="Proteomes" id="UP000075418"/>
    </source>
</evidence>
<dbReference type="InterPro" id="IPR006345">
    <property type="entry name" value="RecD2"/>
</dbReference>
<dbReference type="Pfam" id="PF18335">
    <property type="entry name" value="SH3_13"/>
    <property type="match status" value="1"/>
</dbReference>
<dbReference type="EC" id="5.6.2.3" evidence="3"/>
<feature type="binding site" evidence="3">
    <location>
        <begin position="363"/>
        <end position="367"/>
    </location>
    <ligand>
        <name>ATP</name>
        <dbReference type="ChEBI" id="CHEBI:30616"/>
    </ligand>
</feature>
<dbReference type="InterPro" id="IPR029493">
    <property type="entry name" value="RecD2-like_HHH"/>
</dbReference>
<dbReference type="GO" id="GO:0006310">
    <property type="term" value="P:DNA recombination"/>
    <property type="evidence" value="ECO:0007669"/>
    <property type="project" value="InterPro"/>
</dbReference>
<dbReference type="GO" id="GO:0016887">
    <property type="term" value="F:ATP hydrolysis activity"/>
    <property type="evidence" value="ECO:0007669"/>
    <property type="project" value="RHEA"/>
</dbReference>
<evidence type="ECO:0000256" key="2">
    <source>
        <dbReference type="ARBA" id="ARBA00022840"/>
    </source>
</evidence>
<dbReference type="NCBIfam" id="TIGR01448">
    <property type="entry name" value="recD_rel"/>
    <property type="match status" value="1"/>
</dbReference>
<dbReference type="GO" id="GO:0017116">
    <property type="term" value="F:single-stranded DNA helicase activity"/>
    <property type="evidence" value="ECO:0007669"/>
    <property type="project" value="TreeGrafter"/>
</dbReference>
<dbReference type="Pfam" id="PF14520">
    <property type="entry name" value="HHH_5"/>
    <property type="match status" value="1"/>
</dbReference>
<dbReference type="PANTHER" id="PTHR43788:SF6">
    <property type="entry name" value="DNA HELICASE B"/>
    <property type="match status" value="1"/>
</dbReference>
<dbReference type="GO" id="GO:0003677">
    <property type="term" value="F:DNA binding"/>
    <property type="evidence" value="ECO:0007669"/>
    <property type="project" value="UniProtKB-UniRule"/>
</dbReference>
<dbReference type="SUPFAM" id="SSF52540">
    <property type="entry name" value="P-loop containing nucleoside triphosphate hydrolases"/>
    <property type="match status" value="2"/>
</dbReference>
<gene>
    <name evidence="3" type="primary">recD2</name>
    <name evidence="5" type="ORF">A0131_06075</name>
</gene>
<comment type="catalytic activity">
    <reaction evidence="3">
        <text>ATP + H2O = ADP + phosphate + H(+)</text>
        <dbReference type="Rhea" id="RHEA:13065"/>
        <dbReference type="ChEBI" id="CHEBI:15377"/>
        <dbReference type="ChEBI" id="CHEBI:15378"/>
        <dbReference type="ChEBI" id="CHEBI:30616"/>
        <dbReference type="ChEBI" id="CHEBI:43474"/>
        <dbReference type="ChEBI" id="CHEBI:456216"/>
        <dbReference type="EC" id="5.6.2.3"/>
    </reaction>
</comment>
<dbReference type="SMART" id="SM00382">
    <property type="entry name" value="AAA"/>
    <property type="match status" value="1"/>
</dbReference>
<keyword evidence="1 3" id="KW-0547">Nucleotide-binding</keyword>
<keyword evidence="2 3" id="KW-0067">ATP-binding</keyword>
<dbReference type="Gene3D" id="1.10.150.20">
    <property type="entry name" value="5' to 3' exonuclease, C-terminal subdomain"/>
    <property type="match status" value="1"/>
</dbReference>
<evidence type="ECO:0000313" key="5">
    <source>
        <dbReference type="EMBL" id="KYH14341.1"/>
    </source>
</evidence>
<dbReference type="Proteomes" id="UP000075418">
    <property type="component" value="Unassembled WGS sequence"/>
</dbReference>
<dbReference type="EMBL" id="LUGM01000002">
    <property type="protein sequence ID" value="KYH14341.1"/>
    <property type="molecule type" value="Genomic_DNA"/>
</dbReference>
<dbReference type="InterPro" id="IPR027417">
    <property type="entry name" value="P-loop_NTPase"/>
</dbReference>
<dbReference type="Pfam" id="PF13538">
    <property type="entry name" value="UvrD_C_2"/>
    <property type="match status" value="1"/>
</dbReference>
<dbReference type="Gene3D" id="2.30.30.940">
    <property type="match status" value="1"/>
</dbReference>
<evidence type="ECO:0000256" key="3">
    <source>
        <dbReference type="HAMAP-Rule" id="MF_01488"/>
    </source>
</evidence>
<dbReference type="PANTHER" id="PTHR43788">
    <property type="entry name" value="DNA2/NAM7 HELICASE FAMILY MEMBER"/>
    <property type="match status" value="1"/>
</dbReference>
<dbReference type="Gene3D" id="1.10.10.2220">
    <property type="match status" value="1"/>
</dbReference>
<dbReference type="Pfam" id="PF23139">
    <property type="entry name" value="OB_YrrC"/>
    <property type="match status" value="1"/>
</dbReference>
<comment type="similarity">
    <text evidence="3">Belongs to the RecD family. RecD2 subfamily.</text>
</comment>
<proteinExistence type="inferred from homology"/>
<dbReference type="AlphaFoldDB" id="A0A151A4H8"/>
<dbReference type="RefSeq" id="WP_061854523.1">
    <property type="nucleotide sequence ID" value="NZ_JADIIP010000001.1"/>
</dbReference>
<dbReference type="FunFam" id="2.30.30.940:FF:000002">
    <property type="entry name" value="ATP-dependent RecD-like DNA helicase"/>
    <property type="match status" value="1"/>
</dbReference>
<dbReference type="GO" id="GO:0043139">
    <property type="term" value="F:5'-3' DNA helicase activity"/>
    <property type="evidence" value="ECO:0007669"/>
    <property type="project" value="UniProtKB-UniRule"/>
</dbReference>
<protein>
    <recommendedName>
        <fullName evidence="3">ATP-dependent RecD2 DNA helicase</fullName>
        <ecNumber evidence="3">5.6.2.3</ecNumber>
    </recommendedName>
    <alternativeName>
        <fullName evidence="3">DNA 5'-3' helicase subunit RecD2</fullName>
    </alternativeName>
</protein>
<name>A0A151A4H8_9STAP</name>
<dbReference type="Pfam" id="PF13604">
    <property type="entry name" value="AAA_30"/>
    <property type="match status" value="1"/>
</dbReference>
<reference evidence="5 6" key="1">
    <citation type="submission" date="2016-02" db="EMBL/GenBank/DDBJ databases">
        <title>Draft genome sequence of hydrocarbon degrading Staphylococcus saprophyticus Strain CNV2, isolated from crude-oil contaminated soil from Noonmati Oil Refinery, Guwahati, Assam, India.</title>
        <authorList>
            <person name="Mukherjee A."/>
            <person name="Chettri B."/>
            <person name="Langpoklakpam J."/>
            <person name="Singh A.K."/>
            <person name="Chattopadhyay D.J."/>
        </authorList>
    </citation>
    <scope>NUCLEOTIDE SEQUENCE [LARGE SCALE GENOMIC DNA]</scope>
    <source>
        <strain evidence="5 6">CNV2</strain>
    </source>
</reference>
<keyword evidence="3" id="KW-0413">Isomerase</keyword>
<evidence type="ECO:0000256" key="1">
    <source>
        <dbReference type="ARBA" id="ARBA00022741"/>
    </source>
</evidence>
<dbReference type="Pfam" id="PF14490">
    <property type="entry name" value="HHH_RecD2"/>
    <property type="match status" value="1"/>
</dbReference>
<sequence length="798" mass="89984">MADSTLFNYSMVKGTVDAILFQNKDNFYTVLKVDTIESNETFDSMPTVVGFFPEVVEGDVYTFKGQIATHPKYGKQLKAETFEKELPQTKEAIVSYLSSDLFKGIGKKTAQNIVNALGENTISDILNDATVLEKVPGLPKKKQQQIAEQIASNQETERIIIRLHDLGFGPKLAMNIYQTYLGETLNVIEKSPYQLVYDVKGIGFNKADVLAKNIGIQYNDPERIKAGILYLLEEECIKQGHTYLPSQFLIDNVQDMLSNPPAEEIERKQIEAQIDQLVNDSKLIQQEDQFAIPSLYYSEIKSVQNLYRNFTYTKKLKDIETSELLLEIGDIEDKNNVSYAESQREALQTAINSKVMLLTGGPGTGKTTVIKGIVELYAEIHGLSLDYDDYKEDDYPIVLGAPTGRASKRLSESTELEAMTIHRLIGWNQDTQPEDILDNEINAKLIIIDEMSMVDTWLFHQFMSAVPIDAQIILVGDEDQLPSVGPGQVFKDLIDSKVIPRVNLTEVYRQQEGSSIIELAHRIKLNQHVDITQRFHDRNFINCSTEQIPEVVDKVVNSAVSKGYDMSDIQVLAPMYKGSAGIKKLNSVLQGILNPKDKDTREIEFGEVLFRKGDKVLQLVNRPNDNIFNGDIGVIVGIFWAKENALDKDVVVVDFEGNEITFTRQDLMELTHAYCTSIHKSQGSEFPIVIMPMVKQYYRMLQKPILYTGLTRAKQSLVFLGDPQAFDLGLKTNGQVRMTQLCSLLQAYFNNDEDEAQADAKEVNNSFDASIELSETTIYKIDPMINMGQMSPYDFVND</sequence>
<dbReference type="CDD" id="cd17933">
    <property type="entry name" value="DEXSc_RecD-like"/>
    <property type="match status" value="1"/>
</dbReference>
<feature type="domain" description="AAA+ ATPase" evidence="4">
    <location>
        <begin position="352"/>
        <end position="554"/>
    </location>
</feature>
<comment type="function">
    <text evidence="3">DNA-dependent ATPase and ATP-dependent 5'-3' DNA helicase. Has no activity on blunt DNA or DNA with 3'-overhangs, requires at least 10 bases of 5'-ssDNA for helicase activity.</text>
</comment>
<keyword evidence="3" id="KW-0238">DNA-binding</keyword>
<evidence type="ECO:0000259" key="4">
    <source>
        <dbReference type="SMART" id="SM00382"/>
    </source>
</evidence>
<organism evidence="5 6">
    <name type="scientific">Staphylococcus kloosii</name>
    <dbReference type="NCBI Taxonomy" id="29384"/>
    <lineage>
        <taxon>Bacteria</taxon>
        <taxon>Bacillati</taxon>
        <taxon>Bacillota</taxon>
        <taxon>Bacilli</taxon>
        <taxon>Bacillales</taxon>
        <taxon>Staphylococcaceae</taxon>
        <taxon>Staphylococcus</taxon>
    </lineage>
</organism>
<keyword evidence="3 5" id="KW-0347">Helicase</keyword>
<dbReference type="InterPro" id="IPR041451">
    <property type="entry name" value="RecD2_SH13"/>
</dbReference>
<keyword evidence="3" id="KW-0378">Hydrolase</keyword>
<dbReference type="Gene3D" id="3.40.50.300">
    <property type="entry name" value="P-loop containing nucleotide triphosphate hydrolases"/>
    <property type="match status" value="2"/>
</dbReference>
<dbReference type="InterPro" id="IPR050534">
    <property type="entry name" value="Coronavir_polyprotein_1ab"/>
</dbReference>
<comment type="caution">
    <text evidence="5">The sequence shown here is derived from an EMBL/GenBank/DDBJ whole genome shotgun (WGS) entry which is preliminary data.</text>
</comment>
<dbReference type="InterPro" id="IPR055446">
    <property type="entry name" value="RecD2_N_OB"/>
</dbReference>
<dbReference type="HAMAP" id="MF_01488">
    <property type="entry name" value="RecD2"/>
    <property type="match status" value="1"/>
</dbReference>
<accession>A0A151A4H8</accession>